<dbReference type="InterPro" id="IPR029063">
    <property type="entry name" value="SAM-dependent_MTases_sf"/>
</dbReference>
<dbReference type="GO" id="GO:0006391">
    <property type="term" value="P:transcription initiation at mitochondrial promoter"/>
    <property type="evidence" value="ECO:0007669"/>
    <property type="project" value="TreeGrafter"/>
</dbReference>
<keyword evidence="4 7" id="KW-0949">S-adenosyl-L-methionine</keyword>
<dbReference type="GO" id="GO:0003723">
    <property type="term" value="F:RNA binding"/>
    <property type="evidence" value="ECO:0007669"/>
    <property type="project" value="UniProtKB-KW"/>
</dbReference>
<dbReference type="InterPro" id="IPR001737">
    <property type="entry name" value="KsgA/Erm"/>
</dbReference>
<dbReference type="GO" id="GO:0006364">
    <property type="term" value="P:rRNA processing"/>
    <property type="evidence" value="ECO:0007669"/>
    <property type="project" value="UniProtKB-KW"/>
</dbReference>
<dbReference type="Pfam" id="PF00398">
    <property type="entry name" value="RrnaAD"/>
    <property type="match status" value="1"/>
</dbReference>
<proteinExistence type="inferred from homology"/>
<keyword evidence="3 7" id="KW-0808">Transferase</keyword>
<dbReference type="GO" id="GO:0032259">
    <property type="term" value="P:methylation"/>
    <property type="evidence" value="ECO:0007669"/>
    <property type="project" value="UniProtKB-KW"/>
</dbReference>
<dbReference type="Proteomes" id="UP000298138">
    <property type="component" value="Unassembled WGS sequence"/>
</dbReference>
<dbReference type="OrthoDB" id="16079at2759"/>
<dbReference type="Gene3D" id="1.10.8.100">
    <property type="entry name" value="Ribosomal RNA adenine dimethylase-like, domain 2"/>
    <property type="match status" value="1"/>
</dbReference>
<dbReference type="InParanoid" id="A0A4S2N4V0"/>
<dbReference type="GO" id="GO:0034246">
    <property type="term" value="F:mitochondrial transcription factor activity"/>
    <property type="evidence" value="ECO:0007669"/>
    <property type="project" value="TreeGrafter"/>
</dbReference>
<name>A0A4S2N4V0_9PEZI</name>
<accession>A0A4S2N4V0</accession>
<sequence>MAAARKYSKSIQNLIQNVGKMRGKTFRPTVVSPKLCTEIVNHVNLDGYENTTVIDMNPGAGVFSEALYNRLKPKRHVLLEHDVAYHPVLEEMTSRCPNASLVKLNGHDWETYKTIMTGPFRKPTFPEGYTGFEPKTVPLEEGLNRDLLFLGNITNRYQSTRLVNQFMEACGGSRSWIQQYGRVRFLLWMFDSEKERVFPHQMQSRQRTSILGDTYCEIHEVAGTGSVRRGKGFTISVVDRISAEGKKSFEYRMDKLNDNIVKYDLKRAELMEELKSKRDDVKDARSVKLLKARIQKLDVSQLKNYHTRLSLVQATITPKYKLLYGVDIPSLGLEECGQLFNEIKSNPPEEFTTYVEKRFADEAHDERQAKLNERSGSFTPTAEQAAIFAEYEQTHLQFHQLTRIARSIPDEKYARGLNPPLLQAWRDEKNDYPKPVIIGKSDVYPENQLALMDFQPILPPEYLRPEDSSLALARYEMYDWMVRTLFSTRAQSVKSALTVLAPGAACLLEELGPEGEEIGKKRVRVLTTDELVKLAWAWEQWDFKPEELKWGEVSRLEEQKQSPGLIFL</sequence>
<dbReference type="PANTHER" id="PTHR11727">
    <property type="entry name" value="DIMETHYLADENOSINE TRANSFERASE"/>
    <property type="match status" value="1"/>
</dbReference>
<evidence type="ECO:0000256" key="5">
    <source>
        <dbReference type="ARBA" id="ARBA00022884"/>
    </source>
</evidence>
<evidence type="ECO:0000256" key="2">
    <source>
        <dbReference type="ARBA" id="ARBA00022603"/>
    </source>
</evidence>
<evidence type="ECO:0000256" key="7">
    <source>
        <dbReference type="RuleBase" id="RU362106"/>
    </source>
</evidence>
<comment type="function">
    <text evidence="6">Mitochondrial transcription factor that confers selective promoter recognition on the core subunit of the yeast mitochondrial RNA polymerase. Interacts with DNA in a non-specific manner.</text>
</comment>
<keyword evidence="8" id="KW-0175">Coiled coil</keyword>
<dbReference type="GO" id="GO:0034245">
    <property type="term" value="C:mitochondrial DNA-directed RNA polymerase complex"/>
    <property type="evidence" value="ECO:0007669"/>
    <property type="project" value="TreeGrafter"/>
</dbReference>
<dbReference type="SUPFAM" id="SSF53335">
    <property type="entry name" value="S-adenosyl-L-methionine-dependent methyltransferases"/>
    <property type="match status" value="1"/>
</dbReference>
<evidence type="ECO:0000256" key="4">
    <source>
        <dbReference type="ARBA" id="ARBA00022691"/>
    </source>
</evidence>
<keyword evidence="2 7" id="KW-0489">Methyltransferase</keyword>
<evidence type="ECO:0000256" key="8">
    <source>
        <dbReference type="SAM" id="Coils"/>
    </source>
</evidence>
<keyword evidence="10" id="KW-1185">Reference proteome</keyword>
<keyword evidence="7" id="KW-0698">rRNA processing</keyword>
<protein>
    <recommendedName>
        <fullName evidence="7">rRNA adenine N(6)-methyltransferase</fullName>
        <ecNumber evidence="7">2.1.1.-</ecNumber>
    </recommendedName>
</protein>
<evidence type="ECO:0000256" key="1">
    <source>
        <dbReference type="ARBA" id="ARBA00004173"/>
    </source>
</evidence>
<dbReference type="AlphaFoldDB" id="A0A4S2N4V0"/>
<dbReference type="GO" id="GO:0005759">
    <property type="term" value="C:mitochondrial matrix"/>
    <property type="evidence" value="ECO:0007669"/>
    <property type="project" value="TreeGrafter"/>
</dbReference>
<keyword evidence="5" id="KW-0694">RNA-binding</keyword>
<dbReference type="EC" id="2.1.1.-" evidence="7"/>
<dbReference type="PANTHER" id="PTHR11727:SF17">
    <property type="entry name" value="DIMETHYLADENOSINE TRANSFERASE 1, MITOCHONDRIAL"/>
    <property type="match status" value="1"/>
</dbReference>
<comment type="similarity">
    <text evidence="7">Belongs to the class I-like SAM-binding methyltransferase superfamily. rRNA adenine N(6)-methyltransferase family.</text>
</comment>
<evidence type="ECO:0000256" key="6">
    <source>
        <dbReference type="ARBA" id="ARBA00024915"/>
    </source>
</evidence>
<evidence type="ECO:0000313" key="10">
    <source>
        <dbReference type="Proteomes" id="UP000298138"/>
    </source>
</evidence>
<dbReference type="EMBL" id="ML220113">
    <property type="protein sequence ID" value="TGZ84136.1"/>
    <property type="molecule type" value="Genomic_DNA"/>
</dbReference>
<evidence type="ECO:0000313" key="9">
    <source>
        <dbReference type="EMBL" id="TGZ84136.1"/>
    </source>
</evidence>
<dbReference type="InterPro" id="IPR023165">
    <property type="entry name" value="rRNA_Ade_diMease-like_C"/>
</dbReference>
<comment type="subcellular location">
    <subcellularLocation>
        <location evidence="1">Mitochondrion</location>
    </subcellularLocation>
</comment>
<evidence type="ECO:0000256" key="3">
    <source>
        <dbReference type="ARBA" id="ARBA00022679"/>
    </source>
</evidence>
<gene>
    <name evidence="9" type="ORF">EX30DRAFT_393659</name>
</gene>
<dbReference type="Gene3D" id="3.40.50.150">
    <property type="entry name" value="Vaccinia Virus protein VP39"/>
    <property type="match status" value="1"/>
</dbReference>
<reference evidence="9 10" key="1">
    <citation type="submission" date="2019-04" db="EMBL/GenBank/DDBJ databases">
        <title>Comparative genomics and transcriptomics to analyze fruiting body development in filamentous ascomycetes.</title>
        <authorList>
            <consortium name="DOE Joint Genome Institute"/>
            <person name="Lutkenhaus R."/>
            <person name="Traeger S."/>
            <person name="Breuer J."/>
            <person name="Kuo A."/>
            <person name="Lipzen A."/>
            <person name="Pangilinan J."/>
            <person name="Dilworth D."/>
            <person name="Sandor L."/>
            <person name="Poggeler S."/>
            <person name="Barry K."/>
            <person name="Grigoriev I.V."/>
            <person name="Nowrousian M."/>
        </authorList>
    </citation>
    <scope>NUCLEOTIDE SEQUENCE [LARGE SCALE GENOMIC DNA]</scope>
    <source>
        <strain evidence="9 10">CBS 389.68</strain>
    </source>
</reference>
<feature type="coiled-coil region" evidence="8">
    <location>
        <begin position="253"/>
        <end position="287"/>
    </location>
</feature>
<dbReference type="GO" id="GO:0008168">
    <property type="term" value="F:methyltransferase activity"/>
    <property type="evidence" value="ECO:0007669"/>
    <property type="project" value="UniProtKB-KW"/>
</dbReference>
<organism evidence="9 10">
    <name type="scientific">Ascodesmis nigricans</name>
    <dbReference type="NCBI Taxonomy" id="341454"/>
    <lineage>
        <taxon>Eukaryota</taxon>
        <taxon>Fungi</taxon>
        <taxon>Dikarya</taxon>
        <taxon>Ascomycota</taxon>
        <taxon>Pezizomycotina</taxon>
        <taxon>Pezizomycetes</taxon>
        <taxon>Pezizales</taxon>
        <taxon>Ascodesmidaceae</taxon>
        <taxon>Ascodesmis</taxon>
    </lineage>
</organism>